<reference evidence="4 5" key="1">
    <citation type="submission" date="2016-07" db="EMBL/GenBank/DDBJ databases">
        <title>Draft genome of Scalindua rubra, obtained from a brine-seawater interface in the Red Sea, sheds light on salt adaptation in anammox bacteria.</title>
        <authorList>
            <person name="Speth D.R."/>
            <person name="Lagkouvardos I."/>
            <person name="Wang Y."/>
            <person name="Qian P.-Y."/>
            <person name="Dutilh B.E."/>
            <person name="Jetten M.S."/>
        </authorList>
    </citation>
    <scope>NUCLEOTIDE SEQUENCE [LARGE SCALE GENOMIC DNA]</scope>
    <source>
        <strain evidence="4">BSI-1</strain>
    </source>
</reference>
<evidence type="ECO:0000313" key="5">
    <source>
        <dbReference type="Proteomes" id="UP000094056"/>
    </source>
</evidence>
<proteinExistence type="inferred from homology"/>
<dbReference type="PROSITE" id="PS00234">
    <property type="entry name" value="GAS_VESICLE_A_1"/>
    <property type="match status" value="1"/>
</dbReference>
<comment type="caution">
    <text evidence="4">The sequence shown here is derived from an EMBL/GenBank/DDBJ whole genome shotgun (WGS) entry which is preliminary data.</text>
</comment>
<name>A0A1E3X4S1_9BACT</name>
<protein>
    <submittedName>
        <fullName evidence="4">Gas vesicle protein</fullName>
    </submittedName>
</protein>
<organism evidence="4 5">
    <name type="scientific">Candidatus Scalindua rubra</name>
    <dbReference type="NCBI Taxonomy" id="1872076"/>
    <lineage>
        <taxon>Bacteria</taxon>
        <taxon>Pseudomonadati</taxon>
        <taxon>Planctomycetota</taxon>
        <taxon>Candidatus Brocadiia</taxon>
        <taxon>Candidatus Brocadiales</taxon>
        <taxon>Candidatus Scalinduaceae</taxon>
        <taxon>Candidatus Scalindua</taxon>
    </lineage>
</organism>
<evidence type="ECO:0000256" key="3">
    <source>
        <dbReference type="ARBA" id="ARBA00035646"/>
    </source>
</evidence>
<evidence type="ECO:0000256" key="2">
    <source>
        <dbReference type="ARBA" id="ARBA00035108"/>
    </source>
</evidence>
<dbReference type="EMBL" id="MAYW01000199">
    <property type="protein sequence ID" value="ODS30607.1"/>
    <property type="molecule type" value="Genomic_DNA"/>
</dbReference>
<comment type="subcellular location">
    <subcellularLocation>
        <location evidence="2">Gas vesicle</location>
    </subcellularLocation>
</comment>
<comment type="similarity">
    <text evidence="3">Belongs to the gas vesicle GvpA family.</text>
</comment>
<keyword evidence="1" id="KW-0304">Gas vesicle</keyword>
<evidence type="ECO:0000256" key="1">
    <source>
        <dbReference type="ARBA" id="ARBA00022987"/>
    </source>
</evidence>
<dbReference type="InterPro" id="IPR018493">
    <property type="entry name" value="GvpA-like_CS"/>
</dbReference>
<accession>A0A1E3X4S1</accession>
<evidence type="ECO:0000313" key="4">
    <source>
        <dbReference type="EMBL" id="ODS30607.1"/>
    </source>
</evidence>
<gene>
    <name evidence="4" type="ORF">SCARUB_04276</name>
</gene>
<dbReference type="GO" id="GO:0012506">
    <property type="term" value="C:vesicle membrane"/>
    <property type="evidence" value="ECO:0007669"/>
    <property type="project" value="InterPro"/>
</dbReference>
<dbReference type="GO" id="GO:0031411">
    <property type="term" value="C:gas vesicle"/>
    <property type="evidence" value="ECO:0007669"/>
    <property type="project" value="UniProtKB-SubCell"/>
</dbReference>
<dbReference type="PANTHER" id="PTHR35344">
    <property type="entry name" value="GAS VESICLE STRUCTURAL PROTEIN 2-RELATED"/>
    <property type="match status" value="1"/>
</dbReference>
<sequence length="365" mass="42264">MEPQRQLQITLTDVLDRLLDKGLVINADVIISVAGIPLIGLTLRAALAGMETMLAYGVMKDWDQATRAWESEHRKKIAVQLLEGEKEVLKMFGSYWYSKGIYMAWRSGWLYLTDKRLFLYQQDFNEVIFQFPLENLNGMVIKNEFHNRGEVDVIYLVPKQGRVIQLKAQDVHQLKHEIEKQTKEMGITLEDGLSLGEVEDKALEFLKEGERITHRSRMWHLILHEGVLGDNWRPGYLYLTNKRLCWWYDFERKIRFEVPIDKIMACTEEIRDLSGMLTHKRVLDVIYSNNCTKSIATFSARNAEEWDKAIKKVLLTQGKVVEDEIEACPQCGREAKKSMLLGKGCKICGWTSPRLKQRVANVIKA</sequence>
<dbReference type="PANTHER" id="PTHR35344:SF4">
    <property type="entry name" value="GAS VESICLE PROTEIN A1"/>
    <property type="match status" value="1"/>
</dbReference>
<dbReference type="AlphaFoldDB" id="A0A1E3X4S1"/>
<dbReference type="Proteomes" id="UP000094056">
    <property type="component" value="Unassembled WGS sequence"/>
</dbReference>
<dbReference type="InterPro" id="IPR050530">
    <property type="entry name" value="GvpA"/>
</dbReference>
<dbReference type="InterPro" id="IPR000638">
    <property type="entry name" value="Gas-vesicle_GvpA-like"/>
</dbReference>
<dbReference type="PATRIC" id="fig|1872076.5.peg.5112"/>
<dbReference type="PROSITE" id="PS00669">
    <property type="entry name" value="GAS_VESICLE_A_2"/>
    <property type="match status" value="1"/>
</dbReference>
<dbReference type="GO" id="GO:0005198">
    <property type="term" value="F:structural molecule activity"/>
    <property type="evidence" value="ECO:0007669"/>
    <property type="project" value="InterPro"/>
</dbReference>
<dbReference type="Pfam" id="PF00741">
    <property type="entry name" value="Gas_vesicle"/>
    <property type="match status" value="1"/>
</dbReference>